<name>A0A2H3B587_9AGAR</name>
<keyword evidence="2" id="KW-1185">Reference proteome</keyword>
<dbReference type="AlphaFoldDB" id="A0A2H3B587"/>
<reference evidence="2" key="1">
    <citation type="journal article" date="2017" name="Nat. Ecol. Evol.">
        <title>Genome expansion and lineage-specific genetic innovations in the forest pathogenic fungi Armillaria.</title>
        <authorList>
            <person name="Sipos G."/>
            <person name="Prasanna A.N."/>
            <person name="Walter M.C."/>
            <person name="O'Connor E."/>
            <person name="Balint B."/>
            <person name="Krizsan K."/>
            <person name="Kiss B."/>
            <person name="Hess J."/>
            <person name="Varga T."/>
            <person name="Slot J."/>
            <person name="Riley R."/>
            <person name="Boka B."/>
            <person name="Rigling D."/>
            <person name="Barry K."/>
            <person name="Lee J."/>
            <person name="Mihaltcheva S."/>
            <person name="LaButti K."/>
            <person name="Lipzen A."/>
            <person name="Waldron R."/>
            <person name="Moloney N.M."/>
            <person name="Sperisen C."/>
            <person name="Kredics L."/>
            <person name="Vagvoelgyi C."/>
            <person name="Patrignani A."/>
            <person name="Fitzpatrick D."/>
            <person name="Nagy I."/>
            <person name="Doyle S."/>
            <person name="Anderson J.B."/>
            <person name="Grigoriev I.V."/>
            <person name="Gueldener U."/>
            <person name="Muensterkoetter M."/>
            <person name="Nagy L.G."/>
        </authorList>
    </citation>
    <scope>NUCLEOTIDE SEQUENCE [LARGE SCALE GENOMIC DNA]</scope>
    <source>
        <strain evidence="2">28-4</strain>
    </source>
</reference>
<proteinExistence type="predicted"/>
<protein>
    <submittedName>
        <fullName evidence="1">Uncharacterized protein</fullName>
    </submittedName>
</protein>
<sequence length="134" mass="14140">MPSYIVHTSASCFQPDVGTRRFLRSLSLCPAALANLHYPPVPNDACLNAVSSAFPTLSQLHCQIQFDPHGLRDVLNTALSPKVSPSASPSRLVPPQTASHPGPPQLAVTFLVGQSLAQCTAKVHGFGGACLLEQ</sequence>
<accession>A0A2H3B587</accession>
<dbReference type="Proteomes" id="UP000218334">
    <property type="component" value="Unassembled WGS sequence"/>
</dbReference>
<evidence type="ECO:0000313" key="2">
    <source>
        <dbReference type="Proteomes" id="UP000218334"/>
    </source>
</evidence>
<dbReference type="EMBL" id="KZ293497">
    <property type="protein sequence ID" value="PBK59767.1"/>
    <property type="molecule type" value="Genomic_DNA"/>
</dbReference>
<organism evidence="1 2">
    <name type="scientific">Armillaria solidipes</name>
    <dbReference type="NCBI Taxonomy" id="1076256"/>
    <lineage>
        <taxon>Eukaryota</taxon>
        <taxon>Fungi</taxon>
        <taxon>Dikarya</taxon>
        <taxon>Basidiomycota</taxon>
        <taxon>Agaricomycotina</taxon>
        <taxon>Agaricomycetes</taxon>
        <taxon>Agaricomycetidae</taxon>
        <taxon>Agaricales</taxon>
        <taxon>Marasmiineae</taxon>
        <taxon>Physalacriaceae</taxon>
        <taxon>Armillaria</taxon>
    </lineage>
</organism>
<evidence type="ECO:0000313" key="1">
    <source>
        <dbReference type="EMBL" id="PBK59767.1"/>
    </source>
</evidence>
<gene>
    <name evidence="1" type="ORF">ARMSODRAFT_966573</name>
</gene>